<evidence type="ECO:0000256" key="1">
    <source>
        <dbReference type="ARBA" id="ARBA00022737"/>
    </source>
</evidence>
<evidence type="ECO:0000313" key="4">
    <source>
        <dbReference type="Proteomes" id="UP000823914"/>
    </source>
</evidence>
<comment type="caution">
    <text evidence="3">The sequence shown here is derived from an EMBL/GenBank/DDBJ whole genome shotgun (WGS) entry which is preliminary data.</text>
</comment>
<dbReference type="GO" id="GO:0008270">
    <property type="term" value="F:zinc ion binding"/>
    <property type="evidence" value="ECO:0007669"/>
    <property type="project" value="UniProtKB-KW"/>
</dbReference>
<reference evidence="3" key="1">
    <citation type="journal article" date="2021" name="PeerJ">
        <title>Extensive microbial diversity within the chicken gut microbiome revealed by metagenomics and culture.</title>
        <authorList>
            <person name="Gilroy R."/>
            <person name="Ravi A."/>
            <person name="Getino M."/>
            <person name="Pursley I."/>
            <person name="Horton D.L."/>
            <person name="Alikhan N.F."/>
            <person name="Baker D."/>
            <person name="Gharbi K."/>
            <person name="Hall N."/>
            <person name="Watson M."/>
            <person name="Adriaenssens E.M."/>
            <person name="Foster-Nyarko E."/>
            <person name="Jarju S."/>
            <person name="Secka A."/>
            <person name="Antonio M."/>
            <person name="Oren A."/>
            <person name="Chaudhuri R.R."/>
            <person name="La Ragione R."/>
            <person name="Hildebrand F."/>
            <person name="Pallen M.J."/>
        </authorList>
    </citation>
    <scope>NUCLEOTIDE SEQUENCE</scope>
    <source>
        <strain evidence="3">Gambia15-2214</strain>
    </source>
</reference>
<proteinExistence type="predicted"/>
<dbReference type="InterPro" id="IPR050952">
    <property type="entry name" value="TRIM-NHL_E3_ligases"/>
</dbReference>
<dbReference type="Gene3D" id="2.120.10.30">
    <property type="entry name" value="TolB, C-terminal domain"/>
    <property type="match status" value="2"/>
</dbReference>
<feature type="repeat" description="NHL" evidence="2">
    <location>
        <begin position="226"/>
        <end position="269"/>
    </location>
</feature>
<dbReference type="SUPFAM" id="SSF63829">
    <property type="entry name" value="Calcium-dependent phosphotriesterase"/>
    <property type="match status" value="1"/>
</dbReference>
<dbReference type="InterPro" id="IPR001258">
    <property type="entry name" value="NHL_repeat"/>
</dbReference>
<name>A0A9E2L4F8_9SPIR</name>
<dbReference type="PROSITE" id="PS51125">
    <property type="entry name" value="NHL"/>
    <property type="match status" value="1"/>
</dbReference>
<organism evidence="3 4">
    <name type="scientific">Candidatus Treponema excrementipullorum</name>
    <dbReference type="NCBI Taxonomy" id="2838768"/>
    <lineage>
        <taxon>Bacteria</taxon>
        <taxon>Pseudomonadati</taxon>
        <taxon>Spirochaetota</taxon>
        <taxon>Spirochaetia</taxon>
        <taxon>Spirochaetales</taxon>
        <taxon>Treponemataceae</taxon>
        <taxon>Treponema</taxon>
    </lineage>
</organism>
<keyword evidence="1" id="KW-0677">Repeat</keyword>
<protein>
    <submittedName>
        <fullName evidence="3">NHL repeat-containing protein</fullName>
    </submittedName>
</protein>
<accession>A0A9E2L4F8</accession>
<reference evidence="3" key="2">
    <citation type="submission" date="2021-04" db="EMBL/GenBank/DDBJ databases">
        <authorList>
            <person name="Gilroy R."/>
        </authorList>
    </citation>
    <scope>NUCLEOTIDE SEQUENCE</scope>
    <source>
        <strain evidence="3">Gambia15-2214</strain>
    </source>
</reference>
<sequence>MKKIRSCIIFIIIAVFLGTSLFSSTFESVTTETADTLFAEEEFRRGVQAYNRGAFNDAVLLFENALSYLPTENLILDWLGRAYYRSGMEDAALKYWQYASDAGYGGLLLENRIEIVRERRLTDKQEISSTEYAEAGVFKGKIGEDYLFSQPASILPNPDGTSWFLAYGTNELLLIDVNGLITKRIHGPLEGFNRPMDIVRRSDGTLFVSEFAADRISVLDAKGNYLGYIGGRGVKLGELVGPQYMALDSSENLYVTDFGNARVVVFDKDGNPLYDFGKKQGTFPGFKAPGGIAIFSDVVYVADAFTGAIYSFDRAGNYTGILVPEGSFERPEAIKVSGDYLIVSDQSRVCTVSLATGRIFENAKTGGAPSRLLCAVPDANGNLLVSNFKSNEIVVMSEMSELVGGLFVQIERVYADNFPEVVVELKVENRFRQPVVGLKEENFYLTENSRPVLDQRLLGAAASNEVADVTVVLDRSSETALYDEALESALLEIAQIMQGKGTLRVVSASNVPVIEYEGSPANLGDFTVEALKAPVSDTCALDLALRLSANGLINGEKKRSVILLTGSTSVADNAFDTYGLSALSAYYNNNSISLYTVNLSQNALPAEISYLTDSTTGDSMYVYRPAGLDELMQEIIGTPNGMYQLSYTSSLPTDFGREYLPVEAEAYLLNRSGRDEVGYFAPLE</sequence>
<evidence type="ECO:0000313" key="3">
    <source>
        <dbReference type="EMBL" id="MBU3850677.1"/>
    </source>
</evidence>
<dbReference type="PANTHER" id="PTHR24104">
    <property type="entry name" value="E3 UBIQUITIN-PROTEIN LIGASE NHLRC1-RELATED"/>
    <property type="match status" value="1"/>
</dbReference>
<dbReference type="Gene3D" id="1.25.40.10">
    <property type="entry name" value="Tetratricopeptide repeat domain"/>
    <property type="match status" value="1"/>
</dbReference>
<gene>
    <name evidence="3" type="ORF">IAA16_08935</name>
</gene>
<dbReference type="AlphaFoldDB" id="A0A9E2L4F8"/>
<dbReference type="InterPro" id="IPR011042">
    <property type="entry name" value="6-blade_b-propeller_TolB-like"/>
</dbReference>
<dbReference type="EMBL" id="JAHLFV010000207">
    <property type="protein sequence ID" value="MBU3850677.1"/>
    <property type="molecule type" value="Genomic_DNA"/>
</dbReference>
<evidence type="ECO:0000256" key="2">
    <source>
        <dbReference type="PROSITE-ProRule" id="PRU00504"/>
    </source>
</evidence>
<dbReference type="InterPro" id="IPR011990">
    <property type="entry name" value="TPR-like_helical_dom_sf"/>
</dbReference>
<dbReference type="Proteomes" id="UP000823914">
    <property type="component" value="Unassembled WGS sequence"/>
</dbReference>
<dbReference type="SUPFAM" id="SSF48452">
    <property type="entry name" value="TPR-like"/>
    <property type="match status" value="1"/>
</dbReference>
<dbReference type="PANTHER" id="PTHR24104:SF25">
    <property type="entry name" value="PROTEIN LIN-41"/>
    <property type="match status" value="1"/>
</dbReference>
<dbReference type="CDD" id="cd05819">
    <property type="entry name" value="NHL"/>
    <property type="match status" value="1"/>
</dbReference>